<reference evidence="1" key="1">
    <citation type="journal article" date="2007" name="Proc. Natl. Acad. Sci. U.S.A.">
        <title>Spliced leader RNA trans-splicing in dinoflagellates.</title>
        <authorList>
            <person name="Zhang H."/>
            <person name="Hou Y."/>
            <person name="Miranda L."/>
            <person name="Campbell D.A."/>
            <person name="Sturm N.R."/>
            <person name="Gaasterland T."/>
            <person name="Lin S."/>
        </authorList>
    </citation>
    <scope>NUCLEOTIDE SEQUENCE</scope>
</reference>
<dbReference type="AlphaFoldDB" id="A3E3Q2"/>
<dbReference type="EMBL" id="DQ864904">
    <property type="protein sequence ID" value="ABI14319.1"/>
    <property type="molecule type" value="mRNA"/>
</dbReference>
<dbReference type="GO" id="GO:0003677">
    <property type="term" value="F:DNA binding"/>
    <property type="evidence" value="ECO:0007669"/>
    <property type="project" value="InterPro"/>
</dbReference>
<name>A3E3Q2_PFIPI</name>
<protein>
    <recommendedName>
        <fullName evidence="2">HTH cro/C1-type domain-containing protein</fullName>
    </recommendedName>
</protein>
<accession>A3E3Q2</accession>
<dbReference type="InterPro" id="IPR010982">
    <property type="entry name" value="Lambda_DNA-bd_dom_sf"/>
</dbReference>
<organism evidence="1">
    <name type="scientific">Pfiesteria piscicida</name>
    <name type="common">Phantom dinoflagellate</name>
    <dbReference type="NCBI Taxonomy" id="71001"/>
    <lineage>
        <taxon>Eukaryota</taxon>
        <taxon>Sar</taxon>
        <taxon>Alveolata</taxon>
        <taxon>Dinophyceae</taxon>
        <taxon>Peridiniales</taxon>
        <taxon>Pfiesteriaceae</taxon>
        <taxon>Pfiesteria</taxon>
    </lineage>
</organism>
<dbReference type="SUPFAM" id="SSF47413">
    <property type="entry name" value="lambda repressor-like DNA-binding domains"/>
    <property type="match status" value="1"/>
</dbReference>
<sequence>MASKGWRPHRFEHIGAALRIARMGKRIPPWLMAKAAHMHEDQLHKVETGRRGLDPLQIKEFERMLGVPLVRRRRSKLERAP</sequence>
<proteinExistence type="evidence at transcript level"/>
<evidence type="ECO:0000313" key="1">
    <source>
        <dbReference type="EMBL" id="ABI14319.1"/>
    </source>
</evidence>
<evidence type="ECO:0008006" key="2">
    <source>
        <dbReference type="Google" id="ProtNLM"/>
    </source>
</evidence>